<evidence type="ECO:0000313" key="2">
    <source>
        <dbReference type="EMBL" id="MCT2584060.1"/>
    </source>
</evidence>
<reference evidence="2 3" key="1">
    <citation type="submission" date="2021-02" db="EMBL/GenBank/DDBJ databases">
        <title>Actinophytocola xerophila sp. nov., isolated from soil of cotton cropping field.</title>
        <authorList>
            <person name="Huang R."/>
            <person name="Chen X."/>
            <person name="Ge X."/>
            <person name="Liu W."/>
        </authorList>
    </citation>
    <scope>NUCLEOTIDE SEQUENCE [LARGE SCALE GENOMIC DNA]</scope>
    <source>
        <strain evidence="2 3">S1-96</strain>
    </source>
</reference>
<dbReference type="EMBL" id="JAFFZE010000011">
    <property type="protein sequence ID" value="MCT2584060.1"/>
    <property type="molecule type" value="Genomic_DNA"/>
</dbReference>
<evidence type="ECO:0000259" key="1">
    <source>
        <dbReference type="Pfam" id="PF08818"/>
    </source>
</evidence>
<feature type="domain" description="YdhG-like" evidence="1">
    <location>
        <begin position="21"/>
        <end position="113"/>
    </location>
</feature>
<dbReference type="Proteomes" id="UP001156441">
    <property type="component" value="Unassembled WGS sequence"/>
</dbReference>
<organism evidence="2 3">
    <name type="scientific">Actinophytocola gossypii</name>
    <dbReference type="NCBI Taxonomy" id="2812003"/>
    <lineage>
        <taxon>Bacteria</taxon>
        <taxon>Bacillati</taxon>
        <taxon>Actinomycetota</taxon>
        <taxon>Actinomycetes</taxon>
        <taxon>Pseudonocardiales</taxon>
        <taxon>Pseudonocardiaceae</taxon>
    </lineage>
</organism>
<evidence type="ECO:0000313" key="3">
    <source>
        <dbReference type="Proteomes" id="UP001156441"/>
    </source>
</evidence>
<dbReference type="RefSeq" id="WP_260191452.1">
    <property type="nucleotide sequence ID" value="NZ_JAFFZE010000011.1"/>
</dbReference>
<keyword evidence="3" id="KW-1185">Reference proteome</keyword>
<dbReference type="Pfam" id="PF08818">
    <property type="entry name" value="DUF1801"/>
    <property type="match status" value="1"/>
</dbReference>
<comment type="caution">
    <text evidence="2">The sequence shown here is derived from an EMBL/GenBank/DDBJ whole genome shotgun (WGS) entry which is preliminary data.</text>
</comment>
<protein>
    <submittedName>
        <fullName evidence="2">DUF1801 domain-containing protein</fullName>
    </submittedName>
</protein>
<name>A0ABT2J874_9PSEU</name>
<dbReference type="InterPro" id="IPR014922">
    <property type="entry name" value="YdhG-like"/>
</dbReference>
<proteinExistence type="predicted"/>
<sequence>MTEPAETVLSTCAEDIRPLARTVFDRLHAALPEAVVTADADSIGLGTGPGYRHLVFTVLPHSRHVTIGFARGVDLPDPAGVLAGSGKIHRHVKIHDEADLDRPELTALVAAAVARIG</sequence>
<gene>
    <name evidence="2" type="ORF">JT362_13130</name>
</gene>
<accession>A0ABT2J874</accession>